<organism evidence="2 3">
    <name type="scientific">Collybiopsis confluens</name>
    <dbReference type="NCBI Taxonomy" id="2823264"/>
    <lineage>
        <taxon>Eukaryota</taxon>
        <taxon>Fungi</taxon>
        <taxon>Dikarya</taxon>
        <taxon>Basidiomycota</taxon>
        <taxon>Agaricomycotina</taxon>
        <taxon>Agaricomycetes</taxon>
        <taxon>Agaricomycetidae</taxon>
        <taxon>Agaricales</taxon>
        <taxon>Marasmiineae</taxon>
        <taxon>Omphalotaceae</taxon>
        <taxon>Collybiopsis</taxon>
    </lineage>
</organism>
<keyword evidence="1" id="KW-0732">Signal</keyword>
<reference evidence="2 3" key="1">
    <citation type="journal article" date="2020" name="ISME J.">
        <title>Uncovering the hidden diversity of litter-decomposition mechanisms in mushroom-forming fungi.</title>
        <authorList>
            <person name="Floudas D."/>
            <person name="Bentzer J."/>
            <person name="Ahren D."/>
            <person name="Johansson T."/>
            <person name="Persson P."/>
            <person name="Tunlid A."/>
        </authorList>
    </citation>
    <scope>NUCLEOTIDE SEQUENCE [LARGE SCALE GENOMIC DNA]</scope>
    <source>
        <strain evidence="2 3">CBS 406.79</strain>
    </source>
</reference>
<dbReference type="AlphaFoldDB" id="A0A8H5M7Q1"/>
<evidence type="ECO:0000313" key="3">
    <source>
        <dbReference type="Proteomes" id="UP000518752"/>
    </source>
</evidence>
<dbReference type="Pfam" id="PF12296">
    <property type="entry name" value="HsbA"/>
    <property type="match status" value="1"/>
</dbReference>
<dbReference type="OrthoDB" id="3485059at2759"/>
<feature type="signal peptide" evidence="1">
    <location>
        <begin position="1"/>
        <end position="19"/>
    </location>
</feature>
<proteinExistence type="predicted"/>
<evidence type="ECO:0000256" key="1">
    <source>
        <dbReference type="SAM" id="SignalP"/>
    </source>
</evidence>
<evidence type="ECO:0000313" key="2">
    <source>
        <dbReference type="EMBL" id="KAF5383963.1"/>
    </source>
</evidence>
<comment type="caution">
    <text evidence="2">The sequence shown here is derived from an EMBL/GenBank/DDBJ whole genome shotgun (WGS) entry which is preliminary data.</text>
</comment>
<dbReference type="Proteomes" id="UP000518752">
    <property type="component" value="Unassembled WGS sequence"/>
</dbReference>
<dbReference type="EMBL" id="JAACJN010000045">
    <property type="protein sequence ID" value="KAF5383963.1"/>
    <property type="molecule type" value="Genomic_DNA"/>
</dbReference>
<dbReference type="Gene3D" id="1.20.1280.140">
    <property type="match status" value="1"/>
</dbReference>
<feature type="chain" id="PRO_5034168938" evidence="1">
    <location>
        <begin position="20"/>
        <end position="195"/>
    </location>
</feature>
<protein>
    <submittedName>
        <fullName evidence="2">Uncharacterized protein</fullName>
    </submittedName>
</protein>
<dbReference type="InterPro" id="IPR021054">
    <property type="entry name" value="Cell_wall_mannoprotein_1"/>
</dbReference>
<keyword evidence="3" id="KW-1185">Reference proteome</keyword>
<name>A0A8H5M7Q1_9AGAR</name>
<sequence>MVRLAAIVSFASLALLSFATPIKRTQAKIEQDLNIVDALVTTWDKAVNGFKGNALQATASVFIAFSDYFSNYIKQALHATALLLDAAINQATRDTQNTAPLATDMDALQILAVFENASPTLIGGLTQISEKASSFAAIRGGTAVVEQDIRSLSTSTAALLSAISAITPAEAVPQATQFAVTLNDAYADTLTNLAK</sequence>
<gene>
    <name evidence="2" type="ORF">D9757_006979</name>
</gene>
<accession>A0A8H5M7Q1</accession>